<organism evidence="2 3">
    <name type="scientific">Arthrobacter humicola</name>
    <dbReference type="NCBI Taxonomy" id="409291"/>
    <lineage>
        <taxon>Bacteria</taxon>
        <taxon>Bacillati</taxon>
        <taxon>Actinomycetota</taxon>
        <taxon>Actinomycetes</taxon>
        <taxon>Micrococcales</taxon>
        <taxon>Micrococcaceae</taxon>
        <taxon>Arthrobacter</taxon>
    </lineage>
</organism>
<reference evidence="2 3" key="1">
    <citation type="journal article" date="2019" name="Int. J. Syst. Evol. Microbiol.">
        <title>The Global Catalogue of Microorganisms (GCM) 10K type strain sequencing project: providing services to taxonomists for standard genome sequencing and annotation.</title>
        <authorList>
            <consortium name="The Broad Institute Genomics Platform"/>
            <consortium name="The Broad Institute Genome Sequencing Center for Infectious Disease"/>
            <person name="Wu L."/>
            <person name="Ma J."/>
        </authorList>
    </citation>
    <scope>NUCLEOTIDE SEQUENCE [LARGE SCALE GENOMIC DNA]</scope>
    <source>
        <strain evidence="2 3">JCM 15921</strain>
    </source>
</reference>
<dbReference type="PANTHER" id="PTHR31435">
    <property type="entry name" value="PROTEIN NATD1"/>
    <property type="match status" value="1"/>
</dbReference>
<comment type="caution">
    <text evidence="2">The sequence shown here is derived from an EMBL/GenBank/DDBJ whole genome shotgun (WGS) entry which is preliminary data.</text>
</comment>
<sequence length="131" mass="13984">MLAGKTNRCPQTKETILAAITMRNNAERSRFEILDAGAVIGQAAYVDDVGADQRIFYHTVISEEYGGQGLAGTLAAQALDETIAAGLVIVPVCPFIKKYLGKHPGYSANVVAPTPAHLEFLSAALAQRVRQ</sequence>
<gene>
    <name evidence="2" type="ORF">GCM10009825_36760</name>
</gene>
<dbReference type="Pfam" id="PF14542">
    <property type="entry name" value="Acetyltransf_CG"/>
    <property type="match status" value="1"/>
</dbReference>
<dbReference type="Gene3D" id="3.40.630.30">
    <property type="match status" value="1"/>
</dbReference>
<dbReference type="InterPro" id="IPR031165">
    <property type="entry name" value="GNAT_YJDJ"/>
</dbReference>
<dbReference type="SUPFAM" id="SSF55729">
    <property type="entry name" value="Acyl-CoA N-acyltransferases (Nat)"/>
    <property type="match status" value="1"/>
</dbReference>
<dbReference type="Proteomes" id="UP001500102">
    <property type="component" value="Unassembled WGS sequence"/>
</dbReference>
<proteinExistence type="predicted"/>
<dbReference type="PROSITE" id="PS51729">
    <property type="entry name" value="GNAT_YJDJ"/>
    <property type="match status" value="1"/>
</dbReference>
<dbReference type="PANTHER" id="PTHR31435:SF10">
    <property type="entry name" value="BSR4717 PROTEIN"/>
    <property type="match status" value="1"/>
</dbReference>
<dbReference type="EMBL" id="BAAAQB010000041">
    <property type="protein sequence ID" value="GAA2144838.1"/>
    <property type="molecule type" value="Genomic_DNA"/>
</dbReference>
<evidence type="ECO:0000313" key="2">
    <source>
        <dbReference type="EMBL" id="GAA2144838.1"/>
    </source>
</evidence>
<protein>
    <submittedName>
        <fullName evidence="2">N-acetyltransferase</fullName>
    </submittedName>
</protein>
<name>A0ABN2ZN98_9MICC</name>
<evidence type="ECO:0000259" key="1">
    <source>
        <dbReference type="PROSITE" id="PS51729"/>
    </source>
</evidence>
<dbReference type="InterPro" id="IPR016181">
    <property type="entry name" value="Acyl_CoA_acyltransferase"/>
</dbReference>
<evidence type="ECO:0000313" key="3">
    <source>
        <dbReference type="Proteomes" id="UP001500102"/>
    </source>
</evidence>
<accession>A0ABN2ZN98</accession>
<keyword evidence="3" id="KW-1185">Reference proteome</keyword>
<feature type="domain" description="N-acetyltransferase" evidence="1">
    <location>
        <begin position="23"/>
        <end position="111"/>
    </location>
</feature>
<dbReference type="InterPro" id="IPR045057">
    <property type="entry name" value="Gcn5-rel_NAT"/>
</dbReference>